<dbReference type="eggNOG" id="KOG0207">
    <property type="taxonomic scope" value="Eukaryota"/>
</dbReference>
<evidence type="ECO:0000256" key="11">
    <source>
        <dbReference type="SAM" id="MobiDB-lite"/>
    </source>
</evidence>
<dbReference type="PANTHER" id="PTHR43079:SF1">
    <property type="entry name" value="CADMIUM_ZINC-TRANSPORTING ATPASE HMA1, CHLOROPLASTIC-RELATED"/>
    <property type="match status" value="1"/>
</dbReference>
<dbReference type="InParanoid" id="E1ZLJ1"/>
<name>E1ZLJ1_CHLVA</name>
<dbReference type="OMA" id="HLHLMET"/>
<evidence type="ECO:0000256" key="9">
    <source>
        <dbReference type="ARBA" id="ARBA00022989"/>
    </source>
</evidence>
<dbReference type="AlphaFoldDB" id="E1ZLJ1"/>
<dbReference type="InterPro" id="IPR018303">
    <property type="entry name" value="ATPase_P-typ_P_site"/>
</dbReference>
<reference evidence="15 16" key="1">
    <citation type="journal article" date="2010" name="Plant Cell">
        <title>The Chlorella variabilis NC64A genome reveals adaptation to photosymbiosis, coevolution with viruses, and cryptic sex.</title>
        <authorList>
            <person name="Blanc G."/>
            <person name="Duncan G."/>
            <person name="Agarkova I."/>
            <person name="Borodovsky M."/>
            <person name="Gurnon J."/>
            <person name="Kuo A."/>
            <person name="Lindquist E."/>
            <person name="Lucas S."/>
            <person name="Pangilinan J."/>
            <person name="Polle J."/>
            <person name="Salamov A."/>
            <person name="Terry A."/>
            <person name="Yamada T."/>
            <person name="Dunigan D.D."/>
            <person name="Grigoriev I.V."/>
            <person name="Claverie J.M."/>
            <person name="Van Etten J.L."/>
        </authorList>
    </citation>
    <scope>NUCLEOTIDE SEQUENCE [LARGE SCALE GENOMIC DNA]</scope>
    <source>
        <strain evidence="15 16">NC64A</strain>
    </source>
</reference>
<evidence type="ECO:0000256" key="10">
    <source>
        <dbReference type="ARBA" id="ARBA00023136"/>
    </source>
</evidence>
<dbReference type="GO" id="GO:0016020">
    <property type="term" value="C:membrane"/>
    <property type="evidence" value="ECO:0007669"/>
    <property type="project" value="UniProtKB-SubCell"/>
</dbReference>
<proteinExistence type="inferred from homology"/>
<dbReference type="GeneID" id="17352804"/>
<organism evidence="16">
    <name type="scientific">Chlorella variabilis</name>
    <name type="common">Green alga</name>
    <dbReference type="NCBI Taxonomy" id="554065"/>
    <lineage>
        <taxon>Eukaryota</taxon>
        <taxon>Viridiplantae</taxon>
        <taxon>Chlorophyta</taxon>
        <taxon>core chlorophytes</taxon>
        <taxon>Trebouxiophyceae</taxon>
        <taxon>Chlorellales</taxon>
        <taxon>Chlorellaceae</taxon>
        <taxon>Chlorella clade</taxon>
        <taxon>Chlorella</taxon>
    </lineage>
</organism>
<evidence type="ECO:0000259" key="14">
    <source>
        <dbReference type="Pfam" id="PF00122"/>
    </source>
</evidence>
<feature type="transmembrane region" description="Helical" evidence="12">
    <location>
        <begin position="282"/>
        <end position="306"/>
    </location>
</feature>
<evidence type="ECO:0000256" key="2">
    <source>
        <dbReference type="ARBA" id="ARBA00006024"/>
    </source>
</evidence>
<accession>E1ZLJ1</accession>
<dbReference type="InterPro" id="IPR001757">
    <property type="entry name" value="P_typ_ATPase"/>
</dbReference>
<keyword evidence="5" id="KW-0547">Nucleotide-binding</keyword>
<gene>
    <name evidence="15" type="ORF">CHLNCDRAFT_136900</name>
</gene>
<evidence type="ECO:0000256" key="12">
    <source>
        <dbReference type="SAM" id="Phobius"/>
    </source>
</evidence>
<feature type="compositionally biased region" description="Gly residues" evidence="11">
    <location>
        <begin position="623"/>
        <end position="633"/>
    </location>
</feature>
<dbReference type="SUPFAM" id="SSF81653">
    <property type="entry name" value="Calcium ATPase, transduction domain A"/>
    <property type="match status" value="1"/>
</dbReference>
<dbReference type="OrthoDB" id="432719at2759"/>
<keyword evidence="13" id="KW-0732">Signal</keyword>
<keyword evidence="16" id="KW-1185">Reference proteome</keyword>
<dbReference type="EMBL" id="GL433852">
    <property type="protein sequence ID" value="EFN53141.1"/>
    <property type="molecule type" value="Genomic_DNA"/>
</dbReference>
<comment type="similarity">
    <text evidence="2">Belongs to the cation transport ATPase (P-type) (TC 3.A.3) family. Type IB subfamily.</text>
</comment>
<keyword evidence="8" id="KW-1278">Translocase</keyword>
<dbReference type="RefSeq" id="XP_005845243.1">
    <property type="nucleotide sequence ID" value="XM_005845181.1"/>
</dbReference>
<dbReference type="PRINTS" id="PR00119">
    <property type="entry name" value="CATATPASE"/>
</dbReference>
<keyword evidence="6" id="KW-0067">ATP-binding</keyword>
<feature type="chain" id="PRO_5003156536" description="P-type ATPase A domain-containing protein" evidence="13">
    <location>
        <begin position="18"/>
        <end position="806"/>
    </location>
</feature>
<evidence type="ECO:0000256" key="4">
    <source>
        <dbReference type="ARBA" id="ARBA00022723"/>
    </source>
</evidence>
<feature type="transmembrane region" description="Helical" evidence="12">
    <location>
        <begin position="248"/>
        <end position="270"/>
    </location>
</feature>
<dbReference type="SFLD" id="SFLDG00002">
    <property type="entry name" value="C1.7:_P-type_atpase_like"/>
    <property type="match status" value="1"/>
</dbReference>
<dbReference type="InterPro" id="IPR023299">
    <property type="entry name" value="ATPase_P-typ_cyto_dom_N"/>
</dbReference>
<evidence type="ECO:0000256" key="1">
    <source>
        <dbReference type="ARBA" id="ARBA00004141"/>
    </source>
</evidence>
<evidence type="ECO:0000256" key="5">
    <source>
        <dbReference type="ARBA" id="ARBA00022741"/>
    </source>
</evidence>
<feature type="transmembrane region" description="Helical" evidence="12">
    <location>
        <begin position="701"/>
        <end position="726"/>
    </location>
</feature>
<evidence type="ECO:0000256" key="6">
    <source>
        <dbReference type="ARBA" id="ARBA00022840"/>
    </source>
</evidence>
<keyword evidence="3 12" id="KW-0812">Transmembrane</keyword>
<dbReference type="InterPro" id="IPR051949">
    <property type="entry name" value="Cation_Transport_ATPase"/>
</dbReference>
<dbReference type="Gene3D" id="3.40.50.1000">
    <property type="entry name" value="HAD superfamily/HAD-like"/>
    <property type="match status" value="1"/>
</dbReference>
<dbReference type="GO" id="GO:0016887">
    <property type="term" value="F:ATP hydrolysis activity"/>
    <property type="evidence" value="ECO:0007669"/>
    <property type="project" value="InterPro"/>
</dbReference>
<dbReference type="InterPro" id="IPR008250">
    <property type="entry name" value="ATPase_P-typ_transduc_dom_A_sf"/>
</dbReference>
<feature type="transmembrane region" description="Helical" evidence="12">
    <location>
        <begin position="71"/>
        <end position="92"/>
    </location>
</feature>
<dbReference type="FunCoup" id="E1ZLJ1">
    <property type="interactions" value="315"/>
</dbReference>
<dbReference type="KEGG" id="cvr:CHLNCDRAFT_136900"/>
<evidence type="ECO:0000313" key="16">
    <source>
        <dbReference type="Proteomes" id="UP000008141"/>
    </source>
</evidence>
<dbReference type="Pfam" id="PF00122">
    <property type="entry name" value="E1-E2_ATPase"/>
    <property type="match status" value="1"/>
</dbReference>
<dbReference type="GO" id="GO:0046872">
    <property type="term" value="F:metal ion binding"/>
    <property type="evidence" value="ECO:0007669"/>
    <property type="project" value="UniProtKB-KW"/>
</dbReference>
<dbReference type="Gene3D" id="3.40.1110.10">
    <property type="entry name" value="Calcium-transporting ATPase, cytoplasmic domain N"/>
    <property type="match status" value="1"/>
</dbReference>
<feature type="region of interest" description="Disordered" evidence="11">
    <location>
        <begin position="755"/>
        <end position="792"/>
    </location>
</feature>
<sequence>MAKVVLFLLAAATAGWAASGWAPSAAAAQAAQGVAATATLGVYLLAGLPAAVDLSYDLTAGHVDTHVLMNLAVLGTLVTGHALEGALLLVLFQTSHVVEHLLTDRAQGNLAALYDAMPKEAVLVGMGPDGRPDLASARRVLAADVAVGDCMLVKPGEQVPLDGAVIHGRAMVSSEHITGESLPVLRRAGDELAAGSLNRDGVLVLRALRPAEESTPARIAKLTLDAQAKRPQLRTWLDQFGELYSKGVIAASVGLLAVLLLSGVPLLGAAGQRGAFYRAMGLLTVASPCALVMVPLAYVSAIAAIASRRACAAGILVKGGRVLDALARCSTVAFDKTGTLTTGSLSCTSMRPLGSGGASGSSASVLGLAPREAAAAKRTAIGAAVALSLRSSHPVSDAVVLHGQQAGLDGSSEEVLDFELVPGGGVQGLVSSGGSSRQRQQQYLAAFGSAEFVSSRLTAAEQAAVEKLVAGQGTSGVLSVLVLEPAATGSSSNGQSSGGGSGNGVASSSRAASRSVWVMSFEDSVRKQSAAAVRELQTGSWTGRASQASRMEVTMLTGDNEASALGIAKKLGIRTVWAALSPEEKLEHVQQLSARSHVDCRDGSDGSSSVPPVGKLRSRKGSRGGGRGGSGRGSGCIMVGDGINDAPALAAADVGVAIASTATAAASLAADVIVVNASGIAAVPLLLKIAQATQTVIRQNLVLAVGSILALSLPTVLGWVPLWFAVMLHEGSTLLVAVNSLRLLGFSAGLNRGSSSWRPAGQRTQQQQDAEEGGIAAGGGRREDEAAGSWQAPVAAMPVAAVPPAA</sequence>
<dbReference type="PANTHER" id="PTHR43079">
    <property type="entry name" value="PROBABLE CADMIUM/ZINC-TRANSPORTING ATPASE HMA1"/>
    <property type="match status" value="1"/>
</dbReference>
<comment type="subcellular location">
    <subcellularLocation>
        <location evidence="1">Membrane</location>
        <topology evidence="1">Multi-pass membrane protein</topology>
    </subcellularLocation>
</comment>
<dbReference type="Gene3D" id="2.70.150.10">
    <property type="entry name" value="Calcium-transporting ATPase, cytoplasmic transduction domain A"/>
    <property type="match status" value="1"/>
</dbReference>
<dbReference type="Proteomes" id="UP000008141">
    <property type="component" value="Unassembled WGS sequence"/>
</dbReference>
<feature type="region of interest" description="Disordered" evidence="11">
    <location>
        <begin position="595"/>
        <end position="633"/>
    </location>
</feature>
<dbReference type="InterPro" id="IPR036412">
    <property type="entry name" value="HAD-like_sf"/>
</dbReference>
<dbReference type="InterPro" id="IPR044492">
    <property type="entry name" value="P_typ_ATPase_HD_dom"/>
</dbReference>
<feature type="transmembrane region" description="Helical" evidence="12">
    <location>
        <begin position="40"/>
        <end position="59"/>
    </location>
</feature>
<keyword evidence="10 12" id="KW-0472">Membrane</keyword>
<dbReference type="NCBIfam" id="TIGR01494">
    <property type="entry name" value="ATPase_P-type"/>
    <property type="match status" value="1"/>
</dbReference>
<dbReference type="GO" id="GO:0005524">
    <property type="term" value="F:ATP binding"/>
    <property type="evidence" value="ECO:0007669"/>
    <property type="project" value="UniProtKB-KW"/>
</dbReference>
<dbReference type="InterPro" id="IPR023214">
    <property type="entry name" value="HAD_sf"/>
</dbReference>
<dbReference type="SFLD" id="SFLDS00003">
    <property type="entry name" value="Haloacid_Dehalogenase"/>
    <property type="match status" value="1"/>
</dbReference>
<evidence type="ECO:0000256" key="8">
    <source>
        <dbReference type="ARBA" id="ARBA00022967"/>
    </source>
</evidence>
<evidence type="ECO:0000256" key="3">
    <source>
        <dbReference type="ARBA" id="ARBA00022692"/>
    </source>
</evidence>
<keyword evidence="4" id="KW-0479">Metal-binding</keyword>
<keyword evidence="9 12" id="KW-1133">Transmembrane helix</keyword>
<feature type="compositionally biased region" description="Low complexity" evidence="11">
    <location>
        <begin position="605"/>
        <end position="615"/>
    </location>
</feature>
<feature type="signal peptide" evidence="13">
    <location>
        <begin position="1"/>
        <end position="17"/>
    </location>
</feature>
<protein>
    <recommendedName>
        <fullName evidence="14">P-type ATPase A domain-containing protein</fullName>
    </recommendedName>
</protein>
<keyword evidence="7" id="KW-0460">Magnesium</keyword>
<dbReference type="SFLD" id="SFLDF00027">
    <property type="entry name" value="p-type_atpase"/>
    <property type="match status" value="1"/>
</dbReference>
<dbReference type="STRING" id="554065.E1ZLJ1"/>
<feature type="domain" description="P-type ATPase A" evidence="14">
    <location>
        <begin position="138"/>
        <end position="223"/>
    </location>
</feature>
<dbReference type="SUPFAM" id="SSF56784">
    <property type="entry name" value="HAD-like"/>
    <property type="match status" value="2"/>
</dbReference>
<evidence type="ECO:0000313" key="15">
    <source>
        <dbReference type="EMBL" id="EFN53141.1"/>
    </source>
</evidence>
<dbReference type="InterPro" id="IPR059000">
    <property type="entry name" value="ATPase_P-type_domA"/>
</dbReference>
<dbReference type="PROSITE" id="PS00154">
    <property type="entry name" value="ATPASE_E1_E2"/>
    <property type="match status" value="1"/>
</dbReference>
<dbReference type="SUPFAM" id="SSF81660">
    <property type="entry name" value="Metal cation-transporting ATPase, ATP-binding domain N"/>
    <property type="match status" value="1"/>
</dbReference>
<evidence type="ECO:0000256" key="13">
    <source>
        <dbReference type="SAM" id="SignalP"/>
    </source>
</evidence>
<evidence type="ECO:0000256" key="7">
    <source>
        <dbReference type="ARBA" id="ARBA00022842"/>
    </source>
</evidence>